<dbReference type="Gene3D" id="1.10.1450.10">
    <property type="entry name" value="Tetraspanin"/>
    <property type="match status" value="1"/>
</dbReference>
<dbReference type="PANTHER" id="PTHR19282:SF551">
    <property type="entry name" value="RE08073P-RELATED"/>
    <property type="match status" value="1"/>
</dbReference>
<comment type="subcellular location">
    <subcellularLocation>
        <location evidence="1">Membrane</location>
        <topology evidence="1">Multi-pass membrane protein</topology>
    </subcellularLocation>
</comment>
<evidence type="ECO:0000256" key="2">
    <source>
        <dbReference type="ARBA" id="ARBA00006840"/>
    </source>
</evidence>
<evidence type="ECO:0000256" key="5">
    <source>
        <dbReference type="ARBA" id="ARBA00023136"/>
    </source>
</evidence>
<reference evidence="9" key="1">
    <citation type="submission" date="2020-01" db="EMBL/GenBank/DDBJ databases">
        <title>Draft genome sequence of the Termite Coptotermes fromosanus.</title>
        <authorList>
            <person name="Itakura S."/>
            <person name="Yosikawa Y."/>
            <person name="Umezawa K."/>
        </authorList>
    </citation>
    <scope>NUCLEOTIDE SEQUENCE [LARGE SCALE GENOMIC DNA]</scope>
</reference>
<name>A0A6L2PFC4_COPFO</name>
<evidence type="ECO:0000256" key="1">
    <source>
        <dbReference type="ARBA" id="ARBA00004141"/>
    </source>
</evidence>
<organism evidence="8 9">
    <name type="scientific">Coptotermes formosanus</name>
    <name type="common">Formosan subterranean termite</name>
    <dbReference type="NCBI Taxonomy" id="36987"/>
    <lineage>
        <taxon>Eukaryota</taxon>
        <taxon>Metazoa</taxon>
        <taxon>Ecdysozoa</taxon>
        <taxon>Arthropoda</taxon>
        <taxon>Hexapoda</taxon>
        <taxon>Insecta</taxon>
        <taxon>Pterygota</taxon>
        <taxon>Neoptera</taxon>
        <taxon>Polyneoptera</taxon>
        <taxon>Dictyoptera</taxon>
        <taxon>Blattodea</taxon>
        <taxon>Blattoidea</taxon>
        <taxon>Termitoidae</taxon>
        <taxon>Rhinotermitidae</taxon>
        <taxon>Coptotermes</taxon>
    </lineage>
</organism>
<feature type="transmembrane region" description="Helical" evidence="6">
    <location>
        <begin position="150"/>
        <end position="172"/>
    </location>
</feature>
<comment type="caution">
    <text evidence="8">The sequence shown here is derived from an EMBL/GenBank/DDBJ whole genome shotgun (WGS) entry which is preliminary data.</text>
</comment>
<proteinExistence type="inferred from homology"/>
<evidence type="ECO:0000313" key="8">
    <source>
        <dbReference type="EMBL" id="GFG29912.1"/>
    </source>
</evidence>
<dbReference type="InterPro" id="IPR018503">
    <property type="entry name" value="Tetraspanin_CS"/>
</dbReference>
<dbReference type="Proteomes" id="UP000502823">
    <property type="component" value="Unassembled WGS sequence"/>
</dbReference>
<dbReference type="PANTHER" id="PTHR19282">
    <property type="entry name" value="TETRASPANIN"/>
    <property type="match status" value="1"/>
</dbReference>
<feature type="transmembrane region" description="Helical" evidence="6">
    <location>
        <begin position="79"/>
        <end position="101"/>
    </location>
</feature>
<dbReference type="FunCoup" id="A0A6L2PFC4">
    <property type="interactions" value="228"/>
</dbReference>
<keyword evidence="3 6" id="KW-0812">Transmembrane</keyword>
<dbReference type="PROSITE" id="PS00421">
    <property type="entry name" value="TM4_1"/>
    <property type="match status" value="1"/>
</dbReference>
<keyword evidence="4 6" id="KW-1133">Transmembrane helix</keyword>
<dbReference type="InParanoid" id="A0A6L2PFC4"/>
<feature type="transmembrane region" description="Helical" evidence="6">
    <location>
        <begin position="121"/>
        <end position="143"/>
    </location>
</feature>
<dbReference type="GO" id="GO:0005886">
    <property type="term" value="C:plasma membrane"/>
    <property type="evidence" value="ECO:0007669"/>
    <property type="project" value="TreeGrafter"/>
</dbReference>
<dbReference type="InterPro" id="IPR018499">
    <property type="entry name" value="Tetraspanin/Peripherin"/>
</dbReference>
<keyword evidence="7" id="KW-0732">Signal</keyword>
<dbReference type="PRINTS" id="PR00259">
    <property type="entry name" value="TMFOUR"/>
</dbReference>
<sequence>MMPDVRVWLCALVAHNVCVTSSPDVPVTCLHVRIRDIIVFDRRAKCREMGDIRSVVGGHPLPPYLLYVLIPPRVRPECIGAAFPLIQLLGIAVIALSVWMLTDPTFYVRVAHDESSYHTGLYIFLVVGLLMFIVGFLGCCGACRESPCMLVSFFCLLLIIIVAEIAAGVWAYSNSDKLEEYVRSNVRSTVQEEYGIVDSRTKTFDAIQKGLQCCGVNGPRDWAGSEYNKAGKGLFDLTVTSVVQIYRIPTSCCRAGIDETVCRTAVETGIGAQISNAIYSEGCVSKLVDTLKNHMSIIIGVGIGIGIIECLGLIFSLILCCGIRNMDRYKA</sequence>
<keyword evidence="9" id="KW-1185">Reference proteome</keyword>
<keyword evidence="5 6" id="KW-0472">Membrane</keyword>
<feature type="chain" id="PRO_5026952015" evidence="7">
    <location>
        <begin position="22"/>
        <end position="331"/>
    </location>
</feature>
<protein>
    <submittedName>
        <fullName evidence="8">Uncharacterized protein</fullName>
    </submittedName>
</protein>
<evidence type="ECO:0000256" key="6">
    <source>
        <dbReference type="SAM" id="Phobius"/>
    </source>
</evidence>
<gene>
    <name evidence="8" type="ORF">Cfor_09930</name>
</gene>
<accession>A0A6L2PFC4</accession>
<dbReference type="OrthoDB" id="10016273at2759"/>
<dbReference type="SUPFAM" id="SSF48652">
    <property type="entry name" value="Tetraspanin"/>
    <property type="match status" value="1"/>
</dbReference>
<dbReference type="AlphaFoldDB" id="A0A6L2PFC4"/>
<feature type="transmembrane region" description="Helical" evidence="6">
    <location>
        <begin position="297"/>
        <end position="323"/>
    </location>
</feature>
<comment type="similarity">
    <text evidence="2">Belongs to the tetraspanin (TM4SF) family.</text>
</comment>
<evidence type="ECO:0000256" key="3">
    <source>
        <dbReference type="ARBA" id="ARBA00022692"/>
    </source>
</evidence>
<feature type="signal peptide" evidence="7">
    <location>
        <begin position="1"/>
        <end position="21"/>
    </location>
</feature>
<evidence type="ECO:0000313" key="9">
    <source>
        <dbReference type="Proteomes" id="UP000502823"/>
    </source>
</evidence>
<evidence type="ECO:0000256" key="7">
    <source>
        <dbReference type="SAM" id="SignalP"/>
    </source>
</evidence>
<dbReference type="Pfam" id="PF00335">
    <property type="entry name" value="Tetraspanin"/>
    <property type="match status" value="1"/>
</dbReference>
<dbReference type="EMBL" id="BLKM01000181">
    <property type="protein sequence ID" value="GFG29912.1"/>
    <property type="molecule type" value="Genomic_DNA"/>
</dbReference>
<dbReference type="InterPro" id="IPR008952">
    <property type="entry name" value="Tetraspanin_EC2_sf"/>
</dbReference>
<evidence type="ECO:0000256" key="4">
    <source>
        <dbReference type="ARBA" id="ARBA00022989"/>
    </source>
</evidence>